<reference evidence="1" key="1">
    <citation type="journal article" date="2014" name="Front. Microbiol.">
        <title>High frequency of phylogenetically diverse reductive dehalogenase-homologous genes in deep subseafloor sedimentary metagenomes.</title>
        <authorList>
            <person name="Kawai M."/>
            <person name="Futagami T."/>
            <person name="Toyoda A."/>
            <person name="Takaki Y."/>
            <person name="Nishi S."/>
            <person name="Hori S."/>
            <person name="Arai W."/>
            <person name="Tsubouchi T."/>
            <person name="Morono Y."/>
            <person name="Uchiyama I."/>
            <person name="Ito T."/>
            <person name="Fujiyama A."/>
            <person name="Inagaki F."/>
            <person name="Takami H."/>
        </authorList>
    </citation>
    <scope>NUCLEOTIDE SEQUENCE</scope>
    <source>
        <strain evidence="1">Expedition CK06-06</strain>
    </source>
</reference>
<protein>
    <submittedName>
        <fullName evidence="1">Uncharacterized protein</fullName>
    </submittedName>
</protein>
<organism evidence="1">
    <name type="scientific">marine sediment metagenome</name>
    <dbReference type="NCBI Taxonomy" id="412755"/>
    <lineage>
        <taxon>unclassified sequences</taxon>
        <taxon>metagenomes</taxon>
        <taxon>ecological metagenomes</taxon>
    </lineage>
</organism>
<gene>
    <name evidence="1" type="ORF">S06H3_55126</name>
</gene>
<dbReference type="AlphaFoldDB" id="X1QYT7"/>
<comment type="caution">
    <text evidence="1">The sequence shown here is derived from an EMBL/GenBank/DDBJ whole genome shotgun (WGS) entry which is preliminary data.</text>
</comment>
<feature type="non-terminal residue" evidence="1">
    <location>
        <position position="1"/>
    </location>
</feature>
<sequence length="118" mass="13717">NNINFTSYRLGMDAELNNKIIKEIIKEKYWFFVPKKIIYSFRIDKKLLDRAKKEAKKLGLCTSAFIRQAIIDKLSYNIISYYKGQPGGNRTYTNTKIKLQPASIIKTEHMLPKVASLL</sequence>
<accession>X1QYT7</accession>
<dbReference type="EMBL" id="BARV01035313">
    <property type="protein sequence ID" value="GAI56015.1"/>
    <property type="molecule type" value="Genomic_DNA"/>
</dbReference>
<proteinExistence type="predicted"/>
<evidence type="ECO:0000313" key="1">
    <source>
        <dbReference type="EMBL" id="GAI56015.1"/>
    </source>
</evidence>
<name>X1QYT7_9ZZZZ</name>